<dbReference type="Gene3D" id="1.10.10.140">
    <property type="entry name" value="Cytochrome c oxidase, subunit VIb"/>
    <property type="match status" value="1"/>
</dbReference>
<dbReference type="Pfam" id="PF02297">
    <property type="entry name" value="COX6B"/>
    <property type="match status" value="1"/>
</dbReference>
<organism evidence="4 5">
    <name type="scientific">Dreissena polymorpha</name>
    <name type="common">Zebra mussel</name>
    <name type="synonym">Mytilus polymorpha</name>
    <dbReference type="NCBI Taxonomy" id="45954"/>
    <lineage>
        <taxon>Eukaryota</taxon>
        <taxon>Metazoa</taxon>
        <taxon>Spiralia</taxon>
        <taxon>Lophotrochozoa</taxon>
        <taxon>Mollusca</taxon>
        <taxon>Bivalvia</taxon>
        <taxon>Autobranchia</taxon>
        <taxon>Heteroconchia</taxon>
        <taxon>Euheterodonta</taxon>
        <taxon>Imparidentia</taxon>
        <taxon>Neoheterodontei</taxon>
        <taxon>Myida</taxon>
        <taxon>Dreissenoidea</taxon>
        <taxon>Dreissenidae</taxon>
        <taxon>Dreissena</taxon>
    </lineage>
</organism>
<dbReference type="EMBL" id="JAIWYP010000003">
    <property type="protein sequence ID" value="KAH3846072.1"/>
    <property type="molecule type" value="Genomic_DNA"/>
</dbReference>
<name>A0A9D4KVR0_DREPO</name>
<dbReference type="InterPro" id="IPR042289">
    <property type="entry name" value="COA6"/>
</dbReference>
<dbReference type="GO" id="GO:0005739">
    <property type="term" value="C:mitochondrion"/>
    <property type="evidence" value="ECO:0007669"/>
    <property type="project" value="UniProtKB-SubCell"/>
</dbReference>
<sequence length="71" mass="8572">MSKPPSKQEREICYQARNIYFKCLDANDDDPYKCVKQRDLCEMRCPKKWVKYFEDLRLSQDFKTDSAKVKV</sequence>
<dbReference type="GO" id="GO:0042775">
    <property type="term" value="P:mitochondrial ATP synthesis coupled electron transport"/>
    <property type="evidence" value="ECO:0007669"/>
    <property type="project" value="TreeGrafter"/>
</dbReference>
<dbReference type="InterPro" id="IPR036549">
    <property type="entry name" value="CX6/COA6-like_sf"/>
</dbReference>
<accession>A0A9D4KVR0</accession>
<evidence type="ECO:0000256" key="2">
    <source>
        <dbReference type="ARBA" id="ARBA00023128"/>
    </source>
</evidence>
<dbReference type="GO" id="GO:0008535">
    <property type="term" value="P:respiratory chain complex IV assembly"/>
    <property type="evidence" value="ECO:0007669"/>
    <property type="project" value="InterPro"/>
</dbReference>
<evidence type="ECO:0000313" key="4">
    <source>
        <dbReference type="EMBL" id="KAH3846072.1"/>
    </source>
</evidence>
<dbReference type="AlphaFoldDB" id="A0A9D4KVR0"/>
<evidence type="ECO:0000313" key="5">
    <source>
        <dbReference type="Proteomes" id="UP000828390"/>
    </source>
</evidence>
<comment type="subcellular location">
    <subcellularLocation>
        <location evidence="1">Mitochondrion</location>
    </subcellularLocation>
</comment>
<evidence type="ECO:0000256" key="3">
    <source>
        <dbReference type="ARBA" id="ARBA00023157"/>
    </source>
</evidence>
<dbReference type="InterPro" id="IPR048280">
    <property type="entry name" value="COX6B-like"/>
</dbReference>
<dbReference type="SUPFAM" id="SSF47694">
    <property type="entry name" value="Cytochrome c oxidase subunit h"/>
    <property type="match status" value="1"/>
</dbReference>
<proteinExistence type="predicted"/>
<dbReference type="PANTHER" id="PTHR46690:SF1">
    <property type="entry name" value="CYTOCHROME C OXIDASE ASSEMBLY FACTOR 6 HOMOLOG"/>
    <property type="match status" value="1"/>
</dbReference>
<reference evidence="4" key="2">
    <citation type="submission" date="2020-11" db="EMBL/GenBank/DDBJ databases">
        <authorList>
            <person name="McCartney M.A."/>
            <person name="Auch B."/>
            <person name="Kono T."/>
            <person name="Mallez S."/>
            <person name="Becker A."/>
            <person name="Gohl D.M."/>
            <person name="Silverstein K.A.T."/>
            <person name="Koren S."/>
            <person name="Bechman K.B."/>
            <person name="Herman A."/>
            <person name="Abrahante J.E."/>
            <person name="Garbe J."/>
        </authorList>
    </citation>
    <scope>NUCLEOTIDE SEQUENCE</scope>
    <source>
        <strain evidence="4">Duluth1</strain>
        <tissue evidence="4">Whole animal</tissue>
    </source>
</reference>
<keyword evidence="2" id="KW-0496">Mitochondrion</keyword>
<dbReference type="PANTHER" id="PTHR46690">
    <property type="entry name" value="CYTOCHROME C OXIDASE ASSEMBLY FACTOR 6 HOMOLOG"/>
    <property type="match status" value="1"/>
</dbReference>
<reference evidence="4" key="1">
    <citation type="journal article" date="2019" name="bioRxiv">
        <title>The Genome of the Zebra Mussel, Dreissena polymorpha: A Resource for Invasive Species Research.</title>
        <authorList>
            <person name="McCartney M.A."/>
            <person name="Auch B."/>
            <person name="Kono T."/>
            <person name="Mallez S."/>
            <person name="Zhang Y."/>
            <person name="Obille A."/>
            <person name="Becker A."/>
            <person name="Abrahante J.E."/>
            <person name="Garbe J."/>
            <person name="Badalamenti J.P."/>
            <person name="Herman A."/>
            <person name="Mangelson H."/>
            <person name="Liachko I."/>
            <person name="Sullivan S."/>
            <person name="Sone E.D."/>
            <person name="Koren S."/>
            <person name="Silverstein K.A.T."/>
            <person name="Beckman K.B."/>
            <person name="Gohl D.M."/>
        </authorList>
    </citation>
    <scope>NUCLEOTIDE SEQUENCE</scope>
    <source>
        <strain evidence="4">Duluth1</strain>
        <tissue evidence="4">Whole animal</tissue>
    </source>
</reference>
<evidence type="ECO:0000256" key="1">
    <source>
        <dbReference type="ARBA" id="ARBA00004173"/>
    </source>
</evidence>
<keyword evidence="5" id="KW-1185">Reference proteome</keyword>
<comment type="caution">
    <text evidence="4">The sequence shown here is derived from an EMBL/GenBank/DDBJ whole genome shotgun (WGS) entry which is preliminary data.</text>
</comment>
<gene>
    <name evidence="4" type="ORF">DPMN_088366</name>
</gene>
<keyword evidence="3" id="KW-1015">Disulfide bond</keyword>
<dbReference type="Proteomes" id="UP000828390">
    <property type="component" value="Unassembled WGS sequence"/>
</dbReference>
<protein>
    <submittedName>
        <fullName evidence="4">Uncharacterized protein</fullName>
    </submittedName>
</protein>